<keyword evidence="2" id="KW-1185">Reference proteome</keyword>
<proteinExistence type="predicted"/>
<accession>A0A8J6F3M5</accession>
<organism evidence="1 2">
    <name type="scientific">Eleutherodactylus coqui</name>
    <name type="common">Puerto Rican coqui</name>
    <dbReference type="NCBI Taxonomy" id="57060"/>
    <lineage>
        <taxon>Eukaryota</taxon>
        <taxon>Metazoa</taxon>
        <taxon>Chordata</taxon>
        <taxon>Craniata</taxon>
        <taxon>Vertebrata</taxon>
        <taxon>Euteleostomi</taxon>
        <taxon>Amphibia</taxon>
        <taxon>Batrachia</taxon>
        <taxon>Anura</taxon>
        <taxon>Neobatrachia</taxon>
        <taxon>Hyloidea</taxon>
        <taxon>Eleutherodactylidae</taxon>
        <taxon>Eleutherodactylinae</taxon>
        <taxon>Eleutherodactylus</taxon>
        <taxon>Eleutherodactylus</taxon>
    </lineage>
</organism>
<evidence type="ECO:0000313" key="2">
    <source>
        <dbReference type="Proteomes" id="UP000770717"/>
    </source>
</evidence>
<dbReference type="Proteomes" id="UP000770717">
    <property type="component" value="Unassembled WGS sequence"/>
</dbReference>
<dbReference type="AlphaFoldDB" id="A0A8J6F3M5"/>
<reference evidence="1" key="1">
    <citation type="thesis" date="2020" institute="ProQuest LLC" country="789 East Eisenhower Parkway, Ann Arbor, MI, USA">
        <title>Comparative Genomics and Chromosome Evolution.</title>
        <authorList>
            <person name="Mudd A.B."/>
        </authorList>
    </citation>
    <scope>NUCLEOTIDE SEQUENCE</scope>
    <source>
        <strain evidence="1">HN-11 Male</strain>
        <tissue evidence="1">Kidney and liver</tissue>
    </source>
</reference>
<gene>
    <name evidence="1" type="ORF">GDO78_011891</name>
</gene>
<sequence length="81" mass="9603">MHFFHYGFSHLWSFYYSINKMEKKNKKRVISVECRRPLLNHCIQTYISVFVVPEHMCPLLLEEVRESCAKTAIMGHSVTLV</sequence>
<name>A0A8J6F3M5_ELECQ</name>
<comment type="caution">
    <text evidence="1">The sequence shown here is derived from an EMBL/GenBank/DDBJ whole genome shotgun (WGS) entry which is preliminary data.</text>
</comment>
<protein>
    <submittedName>
        <fullName evidence="1">Uncharacterized protein</fullName>
    </submittedName>
</protein>
<evidence type="ECO:0000313" key="1">
    <source>
        <dbReference type="EMBL" id="KAG9480118.1"/>
    </source>
</evidence>
<dbReference type="EMBL" id="WNTK01000007">
    <property type="protein sequence ID" value="KAG9480118.1"/>
    <property type="molecule type" value="Genomic_DNA"/>
</dbReference>